<keyword evidence="4" id="KW-1185">Reference proteome</keyword>
<feature type="non-terminal residue" evidence="3">
    <location>
        <position position="541"/>
    </location>
</feature>
<protein>
    <submittedName>
        <fullName evidence="3">Uncharacterized protein</fullName>
    </submittedName>
</protein>
<accession>A0ABD6F1H0</accession>
<evidence type="ECO:0000313" key="4">
    <source>
        <dbReference type="Proteomes" id="UP001608902"/>
    </source>
</evidence>
<evidence type="ECO:0000313" key="3">
    <source>
        <dbReference type="EMBL" id="MFH4983077.1"/>
    </source>
</evidence>
<dbReference type="AlphaFoldDB" id="A0ABD6F1H0"/>
<name>A0ABD6F1H0_9BILA</name>
<keyword evidence="2" id="KW-0732">Signal</keyword>
<feature type="signal peptide" evidence="2">
    <location>
        <begin position="1"/>
        <end position="28"/>
    </location>
</feature>
<feature type="region of interest" description="Disordered" evidence="1">
    <location>
        <begin position="486"/>
        <end position="513"/>
    </location>
</feature>
<feature type="region of interest" description="Disordered" evidence="1">
    <location>
        <begin position="207"/>
        <end position="234"/>
    </location>
</feature>
<proteinExistence type="predicted"/>
<feature type="chain" id="PRO_5044830193" evidence="2">
    <location>
        <begin position="29"/>
        <end position="541"/>
    </location>
</feature>
<sequence length="541" mass="61081">MITLLSIRPAITVEFCLLLVSLERPTTAEKLEAIYDDAGHFVDVRPVGKSLISKEENHSTRIIARWKFEDIGRDNDKTPAESRRLRALLLTNPRMVSEPLLFARPMKSLDRLSSRTVLPRVSKRVHTVVRPRIASMFYTVNDSHKRKLEEETAVERNSDVAENTLTAMHPVHSISGYHPPRNESPAELGDPIWGPRYRLDDLEKAATEEAKEEDYDDNLHGRNHNQASGKTSKTDEKLLSNRIVLPKNDISNTNFMESRRSEAVDSFRSPTVQLRTIAMPNNANQTAADMRIFSRPQSTGSTEQKNRRKILRPHMLSSLTGVPLQAGEKETPIYSQEHAEEEENSLETNHRGYIIRTEETKSEDNREGAQMPIMTQKISPSSDAQIGSNNEFTGVQFAELKSQQQTGNNAYPRRSASPSVIFIQTANGSIGHEEKLNLENRIYHKENSEISPLSYYAQEIADEEPPFSHESMLNTDLAFEAMQIPPTTDDRSRTSQQTNETIQDRPTKNASESTLIVNRVEIINGSETASHLGSSRTKNDL</sequence>
<evidence type="ECO:0000256" key="1">
    <source>
        <dbReference type="SAM" id="MobiDB-lite"/>
    </source>
</evidence>
<comment type="caution">
    <text evidence="3">The sequence shown here is derived from an EMBL/GenBank/DDBJ whole genome shotgun (WGS) entry which is preliminary data.</text>
</comment>
<dbReference type="EMBL" id="JBGFUD010011020">
    <property type="protein sequence ID" value="MFH4983077.1"/>
    <property type="molecule type" value="Genomic_DNA"/>
</dbReference>
<reference evidence="3 4" key="1">
    <citation type="submission" date="2024-08" db="EMBL/GenBank/DDBJ databases">
        <title>Gnathostoma spinigerum genome.</title>
        <authorList>
            <person name="Gonzalez-Bertolin B."/>
            <person name="Monzon S."/>
            <person name="Zaballos A."/>
            <person name="Jimenez P."/>
            <person name="Dekumyoy P."/>
            <person name="Varona S."/>
            <person name="Cuesta I."/>
            <person name="Sumanam S."/>
            <person name="Adisakwattana P."/>
            <person name="Gasser R.B."/>
            <person name="Hernandez-Gonzalez A."/>
            <person name="Young N.D."/>
            <person name="Perteguer M.J."/>
        </authorList>
    </citation>
    <scope>NUCLEOTIDE SEQUENCE [LARGE SCALE GENOMIC DNA]</scope>
    <source>
        <strain evidence="3">AL3</strain>
        <tissue evidence="3">Liver</tissue>
    </source>
</reference>
<evidence type="ECO:0000256" key="2">
    <source>
        <dbReference type="SAM" id="SignalP"/>
    </source>
</evidence>
<dbReference type="Proteomes" id="UP001608902">
    <property type="component" value="Unassembled WGS sequence"/>
</dbReference>
<gene>
    <name evidence="3" type="ORF">AB6A40_009786</name>
</gene>
<organism evidence="3 4">
    <name type="scientific">Gnathostoma spinigerum</name>
    <dbReference type="NCBI Taxonomy" id="75299"/>
    <lineage>
        <taxon>Eukaryota</taxon>
        <taxon>Metazoa</taxon>
        <taxon>Ecdysozoa</taxon>
        <taxon>Nematoda</taxon>
        <taxon>Chromadorea</taxon>
        <taxon>Rhabditida</taxon>
        <taxon>Spirurina</taxon>
        <taxon>Gnathostomatomorpha</taxon>
        <taxon>Gnathostomatoidea</taxon>
        <taxon>Gnathostomatidae</taxon>
        <taxon>Gnathostoma</taxon>
    </lineage>
</organism>